<keyword evidence="2" id="KW-1185">Reference proteome</keyword>
<organism evidence="1 2">
    <name type="scientific">Acinetobacter phage vB_AbaM-IME-AB2</name>
    <dbReference type="NCBI Taxonomy" id="1243183"/>
    <lineage>
        <taxon>Viruses</taxon>
        <taxon>Duplodnaviria</taxon>
        <taxon>Heunggongvirae</taxon>
        <taxon>Uroviricota</taxon>
        <taxon>Caudoviricetes</taxon>
        <taxon>Obolenskvirus</taxon>
        <taxon>Obolenskvirus AB2</taxon>
    </lineage>
</organism>
<evidence type="ECO:0000313" key="2">
    <source>
        <dbReference type="Proteomes" id="UP000009200"/>
    </source>
</evidence>
<protein>
    <submittedName>
        <fullName evidence="1">Uncharacterized protein</fullName>
    </submittedName>
</protein>
<dbReference type="EMBL" id="JX976549">
    <property type="protein sequence ID" value="AFV51515.1"/>
    <property type="molecule type" value="Genomic_DNA"/>
</dbReference>
<dbReference type="OrthoDB" id="38882at10239"/>
<sequence>MTIEEIKSKLIKGATHYEIDGNEVISYAKDLMGRWCYVESEWGGYPVHSSEHDRLEKELIKIEY</sequence>
<name>K4P063_9CAUD</name>
<dbReference type="Proteomes" id="UP000009200">
    <property type="component" value="Segment"/>
</dbReference>
<reference evidence="1 2" key="1">
    <citation type="journal article" date="2014" name="BMC Microbiol.">
        <title>Characterization, sequencing and comparative genomic analysis of vB_AbaM-IME-AB2, a novel lytic bacteriophage that infects multidrug-resistant Acinetobacter baumannii clinical isolates.</title>
        <authorList>
            <person name="Peng F."/>
            <person name="Mi Z."/>
            <person name="Huang Y."/>
            <person name="Yuan X."/>
            <person name="Niu W."/>
            <person name="Wang Y."/>
            <person name="Hua Y."/>
            <person name="Fan H."/>
            <person name="Bai C."/>
            <person name="Tong Y."/>
        </authorList>
    </citation>
    <scope>NUCLEOTIDE SEQUENCE [LARGE SCALE GENOMIC DNA]</scope>
</reference>
<evidence type="ECO:0000313" key="1">
    <source>
        <dbReference type="EMBL" id="AFV51515.1"/>
    </source>
</evidence>
<proteinExistence type="predicted"/>
<accession>K4P063</accession>
<gene>
    <name evidence="1" type="ORF">AB2_31</name>
</gene>